<evidence type="ECO:0000313" key="3">
    <source>
        <dbReference type="Proteomes" id="UP000223968"/>
    </source>
</evidence>
<protein>
    <submittedName>
        <fullName evidence="2">Uncharacterized protein</fullName>
    </submittedName>
</protein>
<accession>A0A2B7X0R5</accession>
<feature type="region of interest" description="Disordered" evidence="1">
    <location>
        <begin position="103"/>
        <end position="152"/>
    </location>
</feature>
<dbReference type="AlphaFoldDB" id="A0A2B7X0R5"/>
<gene>
    <name evidence="2" type="ORF">AJ79_07639</name>
</gene>
<evidence type="ECO:0000313" key="2">
    <source>
        <dbReference type="EMBL" id="PGH02407.1"/>
    </source>
</evidence>
<organism evidence="2 3">
    <name type="scientific">Helicocarpus griseus UAMH5409</name>
    <dbReference type="NCBI Taxonomy" id="1447875"/>
    <lineage>
        <taxon>Eukaryota</taxon>
        <taxon>Fungi</taxon>
        <taxon>Dikarya</taxon>
        <taxon>Ascomycota</taxon>
        <taxon>Pezizomycotina</taxon>
        <taxon>Eurotiomycetes</taxon>
        <taxon>Eurotiomycetidae</taxon>
        <taxon>Onygenales</taxon>
        <taxon>Ajellomycetaceae</taxon>
        <taxon>Helicocarpus</taxon>
    </lineage>
</organism>
<proteinExistence type="predicted"/>
<dbReference type="Proteomes" id="UP000223968">
    <property type="component" value="Unassembled WGS sequence"/>
</dbReference>
<comment type="caution">
    <text evidence="2">The sequence shown here is derived from an EMBL/GenBank/DDBJ whole genome shotgun (WGS) entry which is preliminary data.</text>
</comment>
<evidence type="ECO:0000256" key="1">
    <source>
        <dbReference type="SAM" id="MobiDB-lite"/>
    </source>
</evidence>
<dbReference type="EMBL" id="PDNB01000159">
    <property type="protein sequence ID" value="PGH02407.1"/>
    <property type="molecule type" value="Genomic_DNA"/>
</dbReference>
<reference evidence="2 3" key="1">
    <citation type="submission" date="2017-10" db="EMBL/GenBank/DDBJ databases">
        <title>Comparative genomics in systemic dimorphic fungi from Ajellomycetaceae.</title>
        <authorList>
            <person name="Munoz J.F."/>
            <person name="Mcewen J.G."/>
            <person name="Clay O.K."/>
            <person name="Cuomo C.A."/>
        </authorList>
    </citation>
    <scope>NUCLEOTIDE SEQUENCE [LARGE SCALE GENOMIC DNA]</scope>
    <source>
        <strain evidence="2 3">UAMH5409</strain>
    </source>
</reference>
<sequence>MINMRMAARLLLLAARSSSNVKRLLPPTKTQNLDVFFDCCGKFQKDMPICIRPEAQRLKDSIDPEELVYSPGSKILLFSKRLLNKDGQFEESSVDLLLGLDPGLGAETAPHPQEYEEGDTRFESPEPDDQLQSPPATALRRPQNTDTNIFDKRIRRAITSTREMAKEITDQLNSQLGSPSPSPTSHNNNDDNQVDELDELGANFNRLKNTPLV</sequence>
<feature type="region of interest" description="Disordered" evidence="1">
    <location>
        <begin position="170"/>
        <end position="196"/>
    </location>
</feature>
<name>A0A2B7X0R5_9EURO</name>
<keyword evidence="3" id="KW-1185">Reference proteome</keyword>